<keyword evidence="3 6" id="KW-0812">Transmembrane</keyword>
<feature type="transmembrane region" description="Helical" evidence="6">
    <location>
        <begin position="301"/>
        <end position="326"/>
    </location>
</feature>
<feature type="transmembrane region" description="Helical" evidence="6">
    <location>
        <begin position="184"/>
        <end position="204"/>
    </location>
</feature>
<comment type="subcellular location">
    <subcellularLocation>
        <location evidence="1">Cell membrane</location>
        <topology evidence="1">Multi-pass membrane protein</topology>
    </subcellularLocation>
</comment>
<name>A0A069PRF3_9BURK</name>
<feature type="transmembrane region" description="Helical" evidence="6">
    <location>
        <begin position="9"/>
        <end position="31"/>
    </location>
</feature>
<dbReference type="STRING" id="60547.GCA_000751215_02122"/>
<keyword evidence="5 6" id="KW-0472">Membrane</keyword>
<keyword evidence="8" id="KW-1185">Reference proteome</keyword>
<dbReference type="EMBL" id="JFHC01000011">
    <property type="protein sequence ID" value="KDR43027.1"/>
    <property type="molecule type" value="Genomic_DNA"/>
</dbReference>
<dbReference type="InterPro" id="IPR002797">
    <property type="entry name" value="Polysacc_synth"/>
</dbReference>
<evidence type="ECO:0000256" key="5">
    <source>
        <dbReference type="ARBA" id="ARBA00023136"/>
    </source>
</evidence>
<gene>
    <name evidence="7" type="ORF">BG61_04080</name>
</gene>
<accession>A0A069PRF3</accession>
<evidence type="ECO:0000313" key="8">
    <source>
        <dbReference type="Proteomes" id="UP000027466"/>
    </source>
</evidence>
<dbReference type="GO" id="GO:0005886">
    <property type="term" value="C:plasma membrane"/>
    <property type="evidence" value="ECO:0007669"/>
    <property type="project" value="UniProtKB-SubCell"/>
</dbReference>
<feature type="transmembrane region" description="Helical" evidence="6">
    <location>
        <begin position="161"/>
        <end position="178"/>
    </location>
</feature>
<dbReference type="PANTHER" id="PTHR30250:SF26">
    <property type="entry name" value="PSMA PROTEIN"/>
    <property type="match status" value="1"/>
</dbReference>
<feature type="transmembrane region" description="Helical" evidence="6">
    <location>
        <begin position="128"/>
        <end position="149"/>
    </location>
</feature>
<sequence>MERVILKNIAINFTGLVLPVFVSLATVPAYIRGMGVERYGVISLVWALIGYFSVLDMGISMATENRIARVRHLKDDSVQRVFWSALMLNLATGILGSGLIWVGAYVYVQHIATIEPVFQREVLDALPWIALAVPIANVSWVLSGAITALERFVLLNVNQTIGTFMLQLLPLAAIYMVSPSLAVVVPAAVIARFLALVLLGWGTFRALHIRSIRMPEWRLIVELIDYGRWIVLLSGANVISSTLDRVVIGAMLGARYVAYYSAPQNLVSRLDMLPSAMLRTLFPRFSASESHHADDLSYRSLALLNCVFTPCMIVALFALTPFMHIWLGHDIAEHAAPVGRVLVMAVWLTGQWNIISVLIQAKAKPAGVALIGWIGLPVFAVVLWLGIRWGGIVGAAVAVVVKAYFDYAAFLFLSKLAVRPILRNMLGHLAFMIVATACADLMDSLTRMAAVCVALLAGNLAWSLFESSELRGVAAQIRRRFLYRAE</sequence>
<comment type="caution">
    <text evidence="7">The sequence shown here is derived from an EMBL/GenBank/DDBJ whole genome shotgun (WGS) entry which is preliminary data.</text>
</comment>
<feature type="transmembrane region" description="Helical" evidence="6">
    <location>
        <begin position="82"/>
        <end position="108"/>
    </location>
</feature>
<keyword evidence="2" id="KW-1003">Cell membrane</keyword>
<feature type="transmembrane region" description="Helical" evidence="6">
    <location>
        <begin position="425"/>
        <end position="442"/>
    </location>
</feature>
<dbReference type="InterPro" id="IPR050833">
    <property type="entry name" value="Poly_Biosynth_Transport"/>
</dbReference>
<feature type="transmembrane region" description="Helical" evidence="6">
    <location>
        <begin position="338"/>
        <end position="359"/>
    </location>
</feature>
<evidence type="ECO:0000256" key="2">
    <source>
        <dbReference type="ARBA" id="ARBA00022475"/>
    </source>
</evidence>
<dbReference type="RefSeq" id="WP_035929745.1">
    <property type="nucleotide sequence ID" value="NZ_CADFFX010000004.1"/>
</dbReference>
<protein>
    <submittedName>
        <fullName evidence="7">Polysaccharide biosynthesis protein</fullName>
    </submittedName>
</protein>
<organism evidence="7 8">
    <name type="scientific">Caballeronia glathei</name>
    <dbReference type="NCBI Taxonomy" id="60547"/>
    <lineage>
        <taxon>Bacteria</taxon>
        <taxon>Pseudomonadati</taxon>
        <taxon>Pseudomonadota</taxon>
        <taxon>Betaproteobacteria</taxon>
        <taxon>Burkholderiales</taxon>
        <taxon>Burkholderiaceae</taxon>
        <taxon>Caballeronia</taxon>
    </lineage>
</organism>
<dbReference type="PANTHER" id="PTHR30250">
    <property type="entry name" value="PST FAMILY PREDICTED COLANIC ACID TRANSPORTER"/>
    <property type="match status" value="1"/>
</dbReference>
<feature type="transmembrane region" description="Helical" evidence="6">
    <location>
        <begin position="366"/>
        <end position="386"/>
    </location>
</feature>
<evidence type="ECO:0000256" key="4">
    <source>
        <dbReference type="ARBA" id="ARBA00022989"/>
    </source>
</evidence>
<dbReference type="AlphaFoldDB" id="A0A069PRF3"/>
<feature type="transmembrane region" description="Helical" evidence="6">
    <location>
        <begin position="43"/>
        <end position="62"/>
    </location>
</feature>
<evidence type="ECO:0000256" key="1">
    <source>
        <dbReference type="ARBA" id="ARBA00004651"/>
    </source>
</evidence>
<evidence type="ECO:0000256" key="3">
    <source>
        <dbReference type="ARBA" id="ARBA00022692"/>
    </source>
</evidence>
<feature type="transmembrane region" description="Helical" evidence="6">
    <location>
        <begin position="392"/>
        <end position="413"/>
    </location>
</feature>
<feature type="transmembrane region" description="Helical" evidence="6">
    <location>
        <begin position="448"/>
        <end position="465"/>
    </location>
</feature>
<evidence type="ECO:0000313" key="7">
    <source>
        <dbReference type="EMBL" id="KDR43027.1"/>
    </source>
</evidence>
<proteinExistence type="predicted"/>
<reference evidence="7 8" key="1">
    <citation type="submission" date="2014-03" db="EMBL/GenBank/DDBJ databases">
        <title>Draft Genome Sequences of Four Burkholderia Strains.</title>
        <authorList>
            <person name="Liu X.Y."/>
            <person name="Li C.X."/>
            <person name="Xu J.H."/>
        </authorList>
    </citation>
    <scope>NUCLEOTIDE SEQUENCE [LARGE SCALE GENOMIC DNA]</scope>
    <source>
        <strain evidence="7 8">DSM 50014</strain>
    </source>
</reference>
<dbReference type="Pfam" id="PF01943">
    <property type="entry name" value="Polysacc_synt"/>
    <property type="match status" value="1"/>
</dbReference>
<dbReference type="Proteomes" id="UP000027466">
    <property type="component" value="Unassembled WGS sequence"/>
</dbReference>
<evidence type="ECO:0000256" key="6">
    <source>
        <dbReference type="SAM" id="Phobius"/>
    </source>
</evidence>
<keyword evidence="4 6" id="KW-1133">Transmembrane helix</keyword>